<feature type="transmembrane region" description="Helical" evidence="1">
    <location>
        <begin position="159"/>
        <end position="192"/>
    </location>
</feature>
<accession>A0A3M8SYL5</accession>
<protein>
    <submittedName>
        <fullName evidence="2">Uncharacterized protein</fullName>
    </submittedName>
</protein>
<feature type="transmembrane region" description="Helical" evidence="1">
    <location>
        <begin position="576"/>
        <end position="597"/>
    </location>
</feature>
<reference evidence="2 3" key="1">
    <citation type="submission" date="2018-11" db="EMBL/GenBank/DDBJ databases">
        <title>Lysobacter cryohumiis sp. nov., isolated from soil in the Tianshan Mountains, Xinjiang, China.</title>
        <authorList>
            <person name="Luo Y."/>
            <person name="Sheng H."/>
        </authorList>
    </citation>
    <scope>NUCLEOTIDE SEQUENCE [LARGE SCALE GENOMIC DNA]</scope>
    <source>
        <strain evidence="2 3">ZS60</strain>
    </source>
</reference>
<feature type="transmembrane region" description="Helical" evidence="1">
    <location>
        <begin position="85"/>
        <end position="105"/>
    </location>
</feature>
<keyword evidence="3" id="KW-1185">Reference proteome</keyword>
<sequence>MWNLFKAELLRFRGWAIALGGVHLLVLAFMTRVVDLGQQPLLVHRSIGGVYVLVGLLLGLYQMGGYRRPNAWLNLLHRPVSSGKIAAALFGAGMVLLVLAVALPILTIAGYQEAMTARVVDVRHWLLPLAAMLLASCGYLAGGYCMLGGRRYSSCALVMLALPLVSTATGTAALAMQALVMLWLACMVLAAFKPDLSAPPRSPAATIVAALPLQMSLYLLILLLGFGVELLWIMQGSHPRNRPTPPIGGAIETERFEDKALLLAGLANSKRSDAALLREQVALSETYGIGVQVPRLPLHDELTNVAPMEFDDSERRVRWVFSHDSMRFEGYSLVNGRGVGSLGVGAAGAAFPTTVLPVGDAPSLPKGSSALIGRRTLYVYDSELGQVLPRIELPANEVVAGAGQVGDRLGVVSDRAVYFFDGRDVIENDHLLVPRLRVPIPGQYGDLGRVEMIELLDGYLISFAFFVESYRPTGATPYQHVLRVHEDGRIETAARRAIAYDNNAFYRYESWWPSPAMYALRMGAGSLFADPDPLLTHATPPIPRGMWRLAGVLSLLSLLAAVWLTRNRPLSPTARVGWIAACGLIGVPALLSLWLLFPERERVGDLRTTHPVDAHTAGPQTATA</sequence>
<organism evidence="2 3">
    <name type="scientific">Montanilutibacter psychrotolerans</name>
    <dbReference type="NCBI Taxonomy" id="1327343"/>
    <lineage>
        <taxon>Bacteria</taxon>
        <taxon>Pseudomonadati</taxon>
        <taxon>Pseudomonadota</taxon>
        <taxon>Gammaproteobacteria</taxon>
        <taxon>Lysobacterales</taxon>
        <taxon>Lysobacteraceae</taxon>
        <taxon>Montanilutibacter</taxon>
    </lineage>
</organism>
<dbReference type="OrthoDB" id="6398376at2"/>
<feature type="transmembrane region" description="Helical" evidence="1">
    <location>
        <begin position="12"/>
        <end position="30"/>
    </location>
</feature>
<feature type="transmembrane region" description="Helical" evidence="1">
    <location>
        <begin position="546"/>
        <end position="564"/>
    </location>
</feature>
<keyword evidence="1" id="KW-0812">Transmembrane</keyword>
<keyword evidence="1" id="KW-1133">Transmembrane helix</keyword>
<dbReference type="EMBL" id="RIBS01000001">
    <property type="protein sequence ID" value="RNF86329.1"/>
    <property type="molecule type" value="Genomic_DNA"/>
</dbReference>
<evidence type="ECO:0000256" key="1">
    <source>
        <dbReference type="SAM" id="Phobius"/>
    </source>
</evidence>
<name>A0A3M8SYL5_9GAMM</name>
<dbReference type="Proteomes" id="UP000267049">
    <property type="component" value="Unassembled WGS sequence"/>
</dbReference>
<feature type="transmembrane region" description="Helical" evidence="1">
    <location>
        <begin position="125"/>
        <end position="147"/>
    </location>
</feature>
<keyword evidence="1" id="KW-0472">Membrane</keyword>
<proteinExistence type="predicted"/>
<evidence type="ECO:0000313" key="2">
    <source>
        <dbReference type="EMBL" id="RNF86329.1"/>
    </source>
</evidence>
<dbReference type="RefSeq" id="WP_123086446.1">
    <property type="nucleotide sequence ID" value="NZ_RIBS01000001.1"/>
</dbReference>
<feature type="transmembrane region" description="Helical" evidence="1">
    <location>
        <begin position="42"/>
        <end position="64"/>
    </location>
</feature>
<gene>
    <name evidence="2" type="ORF">EER27_02610</name>
</gene>
<comment type="caution">
    <text evidence="2">The sequence shown here is derived from an EMBL/GenBank/DDBJ whole genome shotgun (WGS) entry which is preliminary data.</text>
</comment>
<feature type="transmembrane region" description="Helical" evidence="1">
    <location>
        <begin position="204"/>
        <end position="232"/>
    </location>
</feature>
<evidence type="ECO:0000313" key="3">
    <source>
        <dbReference type="Proteomes" id="UP000267049"/>
    </source>
</evidence>
<dbReference type="AlphaFoldDB" id="A0A3M8SYL5"/>